<dbReference type="InterPro" id="IPR000418">
    <property type="entry name" value="Ets_dom"/>
</dbReference>
<dbReference type="AlphaFoldDB" id="A0A2T7PIC1"/>
<dbReference type="GO" id="GO:0030154">
    <property type="term" value="P:cell differentiation"/>
    <property type="evidence" value="ECO:0007669"/>
    <property type="project" value="TreeGrafter"/>
</dbReference>
<evidence type="ECO:0000313" key="6">
    <source>
        <dbReference type="EMBL" id="PVD33176.1"/>
    </source>
</evidence>
<dbReference type="OrthoDB" id="5961210at2759"/>
<feature type="compositionally biased region" description="Polar residues" evidence="4">
    <location>
        <begin position="149"/>
        <end position="165"/>
    </location>
</feature>
<feature type="compositionally biased region" description="Basic and acidic residues" evidence="4">
    <location>
        <begin position="124"/>
        <end position="133"/>
    </location>
</feature>
<comment type="caution">
    <text evidence="6">The sequence shown here is derived from an EMBL/GenBank/DDBJ whole genome shotgun (WGS) entry which is preliminary data.</text>
</comment>
<dbReference type="EMBL" id="PZQS01000003">
    <property type="protein sequence ID" value="PVD33176.1"/>
    <property type="molecule type" value="Genomic_DNA"/>
</dbReference>
<evidence type="ECO:0000256" key="3">
    <source>
        <dbReference type="RuleBase" id="RU004019"/>
    </source>
</evidence>
<dbReference type="PRINTS" id="PR00454">
    <property type="entry name" value="ETSDOMAIN"/>
</dbReference>
<dbReference type="Pfam" id="PF00178">
    <property type="entry name" value="Ets"/>
    <property type="match status" value="1"/>
</dbReference>
<dbReference type="Gene3D" id="1.10.10.10">
    <property type="entry name" value="Winged helix-like DNA-binding domain superfamily/Winged helix DNA-binding domain"/>
    <property type="match status" value="1"/>
</dbReference>
<name>A0A2T7PIC1_POMCA</name>
<dbReference type="GO" id="GO:0005634">
    <property type="term" value="C:nucleus"/>
    <property type="evidence" value="ECO:0007669"/>
    <property type="project" value="UniProtKB-SubCell"/>
</dbReference>
<feature type="region of interest" description="Disordered" evidence="4">
    <location>
        <begin position="124"/>
        <end position="169"/>
    </location>
</feature>
<feature type="region of interest" description="Disordered" evidence="4">
    <location>
        <begin position="273"/>
        <end position="312"/>
    </location>
</feature>
<evidence type="ECO:0000313" key="7">
    <source>
        <dbReference type="Proteomes" id="UP000245119"/>
    </source>
</evidence>
<dbReference type="PROSITE" id="PS50061">
    <property type="entry name" value="ETS_DOMAIN_3"/>
    <property type="match status" value="1"/>
</dbReference>
<dbReference type="PANTHER" id="PTHR11849:SF190">
    <property type="entry name" value="ETS-DOMAIN PROTEIN"/>
    <property type="match status" value="1"/>
</dbReference>
<dbReference type="STRING" id="400727.A0A2T7PIC1"/>
<keyword evidence="3" id="KW-0539">Nucleus</keyword>
<reference evidence="6 7" key="1">
    <citation type="submission" date="2018-04" db="EMBL/GenBank/DDBJ databases">
        <title>The genome of golden apple snail Pomacea canaliculata provides insight into stress tolerance and invasive adaptation.</title>
        <authorList>
            <person name="Liu C."/>
            <person name="Liu B."/>
            <person name="Ren Y."/>
            <person name="Zhang Y."/>
            <person name="Wang H."/>
            <person name="Li S."/>
            <person name="Jiang F."/>
            <person name="Yin L."/>
            <person name="Zhang G."/>
            <person name="Qian W."/>
            <person name="Fan W."/>
        </authorList>
    </citation>
    <scope>NUCLEOTIDE SEQUENCE [LARGE SCALE GENOMIC DNA]</scope>
    <source>
        <strain evidence="6">SZHN2017</strain>
        <tissue evidence="6">Muscle</tissue>
    </source>
</reference>
<keyword evidence="2 3" id="KW-0238">DNA-binding</keyword>
<dbReference type="Proteomes" id="UP000245119">
    <property type="component" value="Linkage Group LG3"/>
</dbReference>
<dbReference type="GO" id="GO:0000981">
    <property type="term" value="F:DNA-binding transcription factor activity, RNA polymerase II-specific"/>
    <property type="evidence" value="ECO:0007669"/>
    <property type="project" value="TreeGrafter"/>
</dbReference>
<organism evidence="6 7">
    <name type="scientific">Pomacea canaliculata</name>
    <name type="common">Golden apple snail</name>
    <dbReference type="NCBI Taxonomy" id="400727"/>
    <lineage>
        <taxon>Eukaryota</taxon>
        <taxon>Metazoa</taxon>
        <taxon>Spiralia</taxon>
        <taxon>Lophotrochozoa</taxon>
        <taxon>Mollusca</taxon>
        <taxon>Gastropoda</taxon>
        <taxon>Caenogastropoda</taxon>
        <taxon>Architaenioglossa</taxon>
        <taxon>Ampullarioidea</taxon>
        <taxon>Ampullariidae</taxon>
        <taxon>Pomacea</taxon>
    </lineage>
</organism>
<dbReference type="SUPFAM" id="SSF46785">
    <property type="entry name" value="Winged helix' DNA-binding domain"/>
    <property type="match status" value="1"/>
</dbReference>
<keyword evidence="7" id="KW-1185">Reference proteome</keyword>
<gene>
    <name evidence="6" type="ORF">C0Q70_04425</name>
</gene>
<dbReference type="InterPro" id="IPR036388">
    <property type="entry name" value="WH-like_DNA-bd_sf"/>
</dbReference>
<dbReference type="SMART" id="SM00413">
    <property type="entry name" value="ETS"/>
    <property type="match status" value="1"/>
</dbReference>
<evidence type="ECO:0000256" key="4">
    <source>
        <dbReference type="SAM" id="MobiDB-lite"/>
    </source>
</evidence>
<proteinExistence type="inferred from homology"/>
<accession>A0A2T7PIC1</accession>
<evidence type="ECO:0000256" key="1">
    <source>
        <dbReference type="ARBA" id="ARBA00005562"/>
    </source>
</evidence>
<comment type="subcellular location">
    <subcellularLocation>
        <location evidence="3">Nucleus</location>
    </subcellularLocation>
</comment>
<dbReference type="PANTHER" id="PTHR11849">
    <property type="entry name" value="ETS"/>
    <property type="match status" value="1"/>
</dbReference>
<comment type="similarity">
    <text evidence="1 3">Belongs to the ETS family.</text>
</comment>
<feature type="compositionally biased region" description="Basic and acidic residues" evidence="4">
    <location>
        <begin position="213"/>
        <end position="225"/>
    </location>
</feature>
<dbReference type="GO" id="GO:0043565">
    <property type="term" value="F:sequence-specific DNA binding"/>
    <property type="evidence" value="ECO:0007669"/>
    <property type="project" value="InterPro"/>
</dbReference>
<sequence>MAAESRYTGTIHPRAGSSLNLQEFADYFVVASTCVKITQSSHPPVYLYSPCMAPVPLLPDYDAVYPPVVPADIGMEGIRRAIISVEELDTISLNPLQEATMGYEDYLPLSGDICQLTLMGLHEPESSPEDQRGYLDNNTGCGTHRDYSPGSTGDNSCEQELSDSAGSEECLPSSIKWETVAESYSYDTPLPDVSIFKRAPPPPQDDFLGQGRRRPEGCLVKRELPDSGDESLDTSFDNYCDVTYCGSKEEEGKHQCFEFQHCTFHTDSHRPYRPGLPDDNNNYAKSTRATSTDTVTPPGEGEKCQRKKPGRKKGQVSKVLHLWEFIRDLLCDPEHCPRIISWENEREGVFRVVHSTEVARLWGEKKNNKKTMTYEKLSRSLRVTEPLSSPPRVFIVMSFSAHGINSDHRHVSLFSYSRREGYFAALPKDKGYPKKLCFKFGPKSHGWRDSPR</sequence>
<evidence type="ECO:0000256" key="2">
    <source>
        <dbReference type="ARBA" id="ARBA00023125"/>
    </source>
</evidence>
<dbReference type="InterPro" id="IPR036390">
    <property type="entry name" value="WH_DNA-bd_sf"/>
</dbReference>
<dbReference type="InterPro" id="IPR046328">
    <property type="entry name" value="ETS_fam"/>
</dbReference>
<protein>
    <recommendedName>
        <fullName evidence="5">ETS domain-containing protein</fullName>
    </recommendedName>
</protein>
<feature type="compositionally biased region" description="Polar residues" evidence="4">
    <location>
        <begin position="279"/>
        <end position="295"/>
    </location>
</feature>
<feature type="domain" description="ETS" evidence="5">
    <location>
        <begin position="320"/>
        <end position="382"/>
    </location>
</feature>
<evidence type="ECO:0000259" key="5">
    <source>
        <dbReference type="PROSITE" id="PS50061"/>
    </source>
</evidence>
<feature type="region of interest" description="Disordered" evidence="4">
    <location>
        <begin position="194"/>
        <end position="230"/>
    </location>
</feature>